<keyword evidence="8" id="KW-0902">Two-component regulatory system</keyword>
<dbReference type="GO" id="GO:0016020">
    <property type="term" value="C:membrane"/>
    <property type="evidence" value="ECO:0007669"/>
    <property type="project" value="InterPro"/>
</dbReference>
<dbReference type="GO" id="GO:0000155">
    <property type="term" value="F:phosphorelay sensor kinase activity"/>
    <property type="evidence" value="ECO:0007669"/>
    <property type="project" value="InterPro"/>
</dbReference>
<keyword evidence="3" id="KW-0597">Phosphoprotein</keyword>
<dbReference type="Pfam" id="PF07730">
    <property type="entry name" value="HisKA_3"/>
    <property type="match status" value="1"/>
</dbReference>
<proteinExistence type="predicted"/>
<keyword evidence="5" id="KW-0547">Nucleotide-binding</keyword>
<evidence type="ECO:0000256" key="2">
    <source>
        <dbReference type="ARBA" id="ARBA00012438"/>
    </source>
</evidence>
<comment type="catalytic activity">
    <reaction evidence="1">
        <text>ATP + protein L-histidine = ADP + protein N-phospho-L-histidine.</text>
        <dbReference type="EC" id="2.7.13.3"/>
    </reaction>
</comment>
<dbReference type="PANTHER" id="PTHR24421">
    <property type="entry name" value="NITRATE/NITRITE SENSOR PROTEIN NARX-RELATED"/>
    <property type="match status" value="1"/>
</dbReference>
<dbReference type="Gene3D" id="3.30.565.10">
    <property type="entry name" value="Histidine kinase-like ATPase, C-terminal domain"/>
    <property type="match status" value="1"/>
</dbReference>
<dbReference type="PANTHER" id="PTHR24421:SF10">
    <property type="entry name" value="NITRATE_NITRITE SENSOR PROTEIN NARQ"/>
    <property type="match status" value="1"/>
</dbReference>
<dbReference type="Gene3D" id="1.20.5.1930">
    <property type="match status" value="1"/>
</dbReference>
<keyword evidence="4" id="KW-0808">Transferase</keyword>
<name>A0A327WBT3_9BACT</name>
<dbReference type="CDD" id="cd16917">
    <property type="entry name" value="HATPase_UhpB-NarQ-NarX-like"/>
    <property type="match status" value="1"/>
</dbReference>
<dbReference type="GO" id="GO:0046983">
    <property type="term" value="F:protein dimerization activity"/>
    <property type="evidence" value="ECO:0007669"/>
    <property type="project" value="InterPro"/>
</dbReference>
<sequence>MATLLFLLLISFIIAFWMIYQRRRAAHQQEKQQLKSAFDQEMLRAQLEIKEQTQKNISQEIHDNIGQVLSLVKLNMGTIDTSATPGLHEKISDSKQLLTKAIHDLRNLSKSLDTDLIMDKGLCAGIGQEVEMLRRIGTFDINFQIEGNPVRLEPNKELILFRIFQEVLNNIIKHAHASTIDINLDYQPQCCIMDIADNGEGINPNILQGETTGIGLGSMRKRSNLIGADLSIAENEPQGTRVKVNIPYLLP</sequence>
<evidence type="ECO:0000313" key="10">
    <source>
        <dbReference type="EMBL" id="RAJ83588.1"/>
    </source>
</evidence>
<evidence type="ECO:0000256" key="1">
    <source>
        <dbReference type="ARBA" id="ARBA00000085"/>
    </source>
</evidence>
<dbReference type="InterPro" id="IPR036890">
    <property type="entry name" value="HATPase_C_sf"/>
</dbReference>
<evidence type="ECO:0000259" key="9">
    <source>
        <dbReference type="PROSITE" id="PS50109"/>
    </source>
</evidence>
<feature type="domain" description="Histidine kinase" evidence="9">
    <location>
        <begin position="56"/>
        <end position="250"/>
    </location>
</feature>
<dbReference type="InterPro" id="IPR005467">
    <property type="entry name" value="His_kinase_dom"/>
</dbReference>
<dbReference type="EMBL" id="QLMA01000003">
    <property type="protein sequence ID" value="RAJ83588.1"/>
    <property type="molecule type" value="Genomic_DNA"/>
</dbReference>
<dbReference type="EC" id="2.7.13.3" evidence="2"/>
<dbReference type="PROSITE" id="PS50109">
    <property type="entry name" value="HIS_KIN"/>
    <property type="match status" value="1"/>
</dbReference>
<dbReference type="SUPFAM" id="SSF55874">
    <property type="entry name" value="ATPase domain of HSP90 chaperone/DNA topoisomerase II/histidine kinase"/>
    <property type="match status" value="1"/>
</dbReference>
<evidence type="ECO:0000256" key="4">
    <source>
        <dbReference type="ARBA" id="ARBA00022679"/>
    </source>
</evidence>
<dbReference type="InterPro" id="IPR050482">
    <property type="entry name" value="Sensor_HK_TwoCompSys"/>
</dbReference>
<comment type="caution">
    <text evidence="10">The sequence shown here is derived from an EMBL/GenBank/DDBJ whole genome shotgun (WGS) entry which is preliminary data.</text>
</comment>
<dbReference type="AlphaFoldDB" id="A0A327WBT3"/>
<keyword evidence="11" id="KW-1185">Reference proteome</keyword>
<keyword evidence="7" id="KW-0067">ATP-binding</keyword>
<organism evidence="10 11">
    <name type="scientific">Chitinophaga dinghuensis</name>
    <dbReference type="NCBI Taxonomy" id="1539050"/>
    <lineage>
        <taxon>Bacteria</taxon>
        <taxon>Pseudomonadati</taxon>
        <taxon>Bacteroidota</taxon>
        <taxon>Chitinophagia</taxon>
        <taxon>Chitinophagales</taxon>
        <taxon>Chitinophagaceae</taxon>
        <taxon>Chitinophaga</taxon>
    </lineage>
</organism>
<evidence type="ECO:0000256" key="3">
    <source>
        <dbReference type="ARBA" id="ARBA00022553"/>
    </source>
</evidence>
<dbReference type="Pfam" id="PF02518">
    <property type="entry name" value="HATPase_c"/>
    <property type="match status" value="1"/>
</dbReference>
<protein>
    <recommendedName>
        <fullName evidence="2">histidine kinase</fullName>
        <ecNumber evidence="2">2.7.13.3</ecNumber>
    </recommendedName>
</protein>
<accession>A0A327WBT3</accession>
<reference evidence="10 11" key="1">
    <citation type="submission" date="2018-06" db="EMBL/GenBank/DDBJ databases">
        <title>Genomic Encyclopedia of Archaeal and Bacterial Type Strains, Phase II (KMG-II): from individual species to whole genera.</title>
        <authorList>
            <person name="Goeker M."/>
        </authorList>
    </citation>
    <scope>NUCLEOTIDE SEQUENCE [LARGE SCALE GENOMIC DNA]</scope>
    <source>
        <strain evidence="10 11">DSM 29821</strain>
    </source>
</reference>
<dbReference type="SMART" id="SM00387">
    <property type="entry name" value="HATPase_c"/>
    <property type="match status" value="1"/>
</dbReference>
<evidence type="ECO:0000256" key="6">
    <source>
        <dbReference type="ARBA" id="ARBA00022777"/>
    </source>
</evidence>
<evidence type="ECO:0000313" key="11">
    <source>
        <dbReference type="Proteomes" id="UP000249819"/>
    </source>
</evidence>
<dbReference type="InterPro" id="IPR003594">
    <property type="entry name" value="HATPase_dom"/>
</dbReference>
<evidence type="ECO:0000256" key="7">
    <source>
        <dbReference type="ARBA" id="ARBA00022840"/>
    </source>
</evidence>
<dbReference type="GO" id="GO:0005524">
    <property type="term" value="F:ATP binding"/>
    <property type="evidence" value="ECO:0007669"/>
    <property type="project" value="UniProtKB-KW"/>
</dbReference>
<dbReference type="InterPro" id="IPR011712">
    <property type="entry name" value="Sig_transdc_His_kin_sub3_dim/P"/>
</dbReference>
<gene>
    <name evidence="10" type="ORF">CLV59_103557</name>
</gene>
<evidence type="ECO:0000256" key="8">
    <source>
        <dbReference type="ARBA" id="ARBA00023012"/>
    </source>
</evidence>
<keyword evidence="6 10" id="KW-0418">Kinase</keyword>
<evidence type="ECO:0000256" key="5">
    <source>
        <dbReference type="ARBA" id="ARBA00022741"/>
    </source>
</evidence>
<dbReference type="Proteomes" id="UP000249819">
    <property type="component" value="Unassembled WGS sequence"/>
</dbReference>